<evidence type="ECO:0000256" key="1">
    <source>
        <dbReference type="SAM" id="Phobius"/>
    </source>
</evidence>
<keyword evidence="4" id="KW-1185">Reference proteome</keyword>
<evidence type="ECO:0000256" key="2">
    <source>
        <dbReference type="SAM" id="SignalP"/>
    </source>
</evidence>
<dbReference type="EMBL" id="CAICTM010000039">
    <property type="protein sequence ID" value="CAB9498495.1"/>
    <property type="molecule type" value="Genomic_DNA"/>
</dbReference>
<dbReference type="AlphaFoldDB" id="A0A9N8DB03"/>
<keyword evidence="1" id="KW-0812">Transmembrane</keyword>
<evidence type="ECO:0000313" key="3">
    <source>
        <dbReference type="EMBL" id="CAB9498495.1"/>
    </source>
</evidence>
<feature type="signal peptide" evidence="2">
    <location>
        <begin position="1"/>
        <end position="26"/>
    </location>
</feature>
<gene>
    <name evidence="3" type="ORF">SEMRO_39_G024240.1</name>
</gene>
<protein>
    <submittedName>
        <fullName evidence="3">Uncharacterized protein</fullName>
    </submittedName>
</protein>
<dbReference type="OrthoDB" id="55920at2759"/>
<proteinExistence type="predicted"/>
<organism evidence="3 4">
    <name type="scientific">Seminavis robusta</name>
    <dbReference type="NCBI Taxonomy" id="568900"/>
    <lineage>
        <taxon>Eukaryota</taxon>
        <taxon>Sar</taxon>
        <taxon>Stramenopiles</taxon>
        <taxon>Ochrophyta</taxon>
        <taxon>Bacillariophyta</taxon>
        <taxon>Bacillariophyceae</taxon>
        <taxon>Bacillariophycidae</taxon>
        <taxon>Naviculales</taxon>
        <taxon>Naviculaceae</taxon>
        <taxon>Seminavis</taxon>
    </lineage>
</organism>
<sequence>MFRQLIINSQALFVLAAVLCPRQVGAVCLLCEDGVDGLKYPFAVIKSDGTSCTKLAVSVAVDYEEGSSQCTKQIQAWREICCGDKQPIDVDITDVFDEYPDIDSIQQVGPYEKCNVCRDGDYPSTTSMVLTMLYIGSGSCAQYWKVGQQGLIPDHLCDPLQYFAYEPCGCGEFSTNGNYHWSEDSEDESSNDDKTPWWSNADSLFGDDQVGNTEGNTDGDWWSGADSFPSSSASYASRTWLYASAHIVCLFIISTGFFAS</sequence>
<name>A0A9N8DB03_9STRA</name>
<keyword evidence="1" id="KW-1133">Transmembrane helix</keyword>
<comment type="caution">
    <text evidence="3">The sequence shown here is derived from an EMBL/GenBank/DDBJ whole genome shotgun (WGS) entry which is preliminary data.</text>
</comment>
<reference evidence="3" key="1">
    <citation type="submission" date="2020-06" db="EMBL/GenBank/DDBJ databases">
        <authorList>
            <consortium name="Plant Systems Biology data submission"/>
        </authorList>
    </citation>
    <scope>NUCLEOTIDE SEQUENCE</scope>
    <source>
        <strain evidence="3">D6</strain>
    </source>
</reference>
<accession>A0A9N8DB03</accession>
<feature type="chain" id="PRO_5040423168" evidence="2">
    <location>
        <begin position="27"/>
        <end position="260"/>
    </location>
</feature>
<keyword evidence="1" id="KW-0472">Membrane</keyword>
<evidence type="ECO:0000313" key="4">
    <source>
        <dbReference type="Proteomes" id="UP001153069"/>
    </source>
</evidence>
<dbReference type="Proteomes" id="UP001153069">
    <property type="component" value="Unassembled WGS sequence"/>
</dbReference>
<keyword evidence="2" id="KW-0732">Signal</keyword>
<feature type="transmembrane region" description="Helical" evidence="1">
    <location>
        <begin position="240"/>
        <end position="259"/>
    </location>
</feature>